<protein>
    <recommendedName>
        <fullName evidence="4">Zn(2)-C6 fungal-type domain-containing protein</fullName>
    </recommendedName>
</protein>
<evidence type="ECO:0008006" key="4">
    <source>
        <dbReference type="Google" id="ProtNLM"/>
    </source>
</evidence>
<keyword evidence="3" id="KW-1185">Reference proteome</keyword>
<name>A0ABR1JW85_9AGAR</name>
<reference evidence="2 3" key="1">
    <citation type="submission" date="2024-01" db="EMBL/GenBank/DDBJ databases">
        <title>A draft genome for the cacao thread blight pathogen Marasmiellus scandens.</title>
        <authorList>
            <person name="Baruah I.K."/>
            <person name="Leung J."/>
            <person name="Bukari Y."/>
            <person name="Amoako-Attah I."/>
            <person name="Meinhardt L.W."/>
            <person name="Bailey B.A."/>
            <person name="Cohen S.P."/>
        </authorList>
    </citation>
    <scope>NUCLEOTIDE SEQUENCE [LARGE SCALE GENOMIC DNA]</scope>
    <source>
        <strain evidence="2 3">GH-19</strain>
    </source>
</reference>
<organism evidence="2 3">
    <name type="scientific">Marasmiellus scandens</name>
    <dbReference type="NCBI Taxonomy" id="2682957"/>
    <lineage>
        <taxon>Eukaryota</taxon>
        <taxon>Fungi</taxon>
        <taxon>Dikarya</taxon>
        <taxon>Basidiomycota</taxon>
        <taxon>Agaricomycotina</taxon>
        <taxon>Agaricomycetes</taxon>
        <taxon>Agaricomycetidae</taxon>
        <taxon>Agaricales</taxon>
        <taxon>Marasmiineae</taxon>
        <taxon>Omphalotaceae</taxon>
        <taxon>Marasmiellus</taxon>
    </lineage>
</organism>
<comment type="caution">
    <text evidence="2">The sequence shown here is derived from an EMBL/GenBank/DDBJ whole genome shotgun (WGS) entry which is preliminary data.</text>
</comment>
<feature type="compositionally biased region" description="Polar residues" evidence="1">
    <location>
        <begin position="1"/>
        <end position="11"/>
    </location>
</feature>
<dbReference type="Proteomes" id="UP001498398">
    <property type="component" value="Unassembled WGS sequence"/>
</dbReference>
<feature type="region of interest" description="Disordered" evidence="1">
    <location>
        <begin position="99"/>
        <end position="140"/>
    </location>
</feature>
<sequence>MTSSGSRQVSAQREFPVKERPLGYYSHPRRIPIQQPAVDRSMNTDSDSEAVAAPFRELSLQPVESTSAEPGASVPPTSTVVPITDPIIASAAVADSSVAGPATVKDPPPTAVIAPVPGPSNQAEDTSVNKKTKRSRRAPVGNSLVEVPMPAGDEIEIPDGTTNFHVPSGYSVHSSITPKFHLQPPRVLGDFTLPPNLYGVRHRMENVRETLRARQVDARYATSSSFAPVLDPCETCGHHGVICFPRTGEKSCLSCRRSGLGCNLSSVANFANAADRAEGTAQFSLSRLDSLARDEKFAEQRMEFSIAAALLDISEYHTRRYKLTSALTLANQASPGYTTWLREDVDTSEPLKMACIDLEGRQEEYEIVPSPTVIFDENIRAELSQGVVDWLEGTSGKGGLPLEWSNHPEELASASKANKSSGGASTSKANKRKSFSFDSVVIKLRVYCAVMDLLSGDFQLRSFAQA</sequence>
<gene>
    <name evidence="2" type="ORF">VKT23_004646</name>
</gene>
<evidence type="ECO:0000313" key="2">
    <source>
        <dbReference type="EMBL" id="KAK7467593.1"/>
    </source>
</evidence>
<dbReference type="EMBL" id="JBANRG010000004">
    <property type="protein sequence ID" value="KAK7467593.1"/>
    <property type="molecule type" value="Genomic_DNA"/>
</dbReference>
<evidence type="ECO:0000313" key="3">
    <source>
        <dbReference type="Proteomes" id="UP001498398"/>
    </source>
</evidence>
<evidence type="ECO:0000256" key="1">
    <source>
        <dbReference type="SAM" id="MobiDB-lite"/>
    </source>
</evidence>
<accession>A0ABR1JW85</accession>
<proteinExistence type="predicted"/>
<feature type="region of interest" description="Disordered" evidence="1">
    <location>
        <begin position="1"/>
        <end position="79"/>
    </location>
</feature>